<dbReference type="InterPro" id="IPR050476">
    <property type="entry name" value="Insect_CytP450_Detox"/>
</dbReference>
<dbReference type="Gene3D" id="1.10.630.10">
    <property type="entry name" value="Cytochrome P450"/>
    <property type="match status" value="2"/>
</dbReference>
<dbReference type="Pfam" id="PF00067">
    <property type="entry name" value="p450"/>
    <property type="match status" value="2"/>
</dbReference>
<evidence type="ECO:0000256" key="9">
    <source>
        <dbReference type="ARBA" id="ARBA00023002"/>
    </source>
</evidence>
<dbReference type="AlphaFoldDB" id="A0ABD0XYI7"/>
<dbReference type="PRINTS" id="PR00464">
    <property type="entry name" value="EP450II"/>
</dbReference>
<evidence type="ECO:0000256" key="11">
    <source>
        <dbReference type="ARBA" id="ARBA00023033"/>
    </source>
</evidence>
<dbReference type="SUPFAM" id="SSF48264">
    <property type="entry name" value="Cytochrome P450"/>
    <property type="match status" value="1"/>
</dbReference>
<dbReference type="GO" id="GO:0046872">
    <property type="term" value="F:metal ion binding"/>
    <property type="evidence" value="ECO:0007669"/>
    <property type="project" value="UniProtKB-KW"/>
</dbReference>
<evidence type="ECO:0000256" key="7">
    <source>
        <dbReference type="ARBA" id="ARBA00022824"/>
    </source>
</evidence>
<keyword evidence="8" id="KW-0492">Microsome</keyword>
<comment type="caution">
    <text evidence="13">The sequence shown here is derived from an EMBL/GenBank/DDBJ whole genome shotgun (WGS) entry which is preliminary data.</text>
</comment>
<name>A0ABD0XYI7_9HEMI</name>
<dbReference type="InterPro" id="IPR001128">
    <property type="entry name" value="Cyt_P450"/>
</dbReference>
<sequence>MRKTIGEMYDEIYKRFAGCPYVGFYKLCQPALMVRDPELVKTVLIKEFNSFHDNDYHVNPLIDPILGLNPFNAKGDKWKPLRDLVTPSLTVIKVKALVPQIVNVCEELVNYLEREGNQPMEAYELASKYTTDVVGRCAYGVESNSFTNPDNELHQMSKKIFEGSFTSNAAVIFAFYAPKLGEIFKFNYVEMAGHCMTFFLDGFETAAILISFTLFELAANPQVQEKLRHEIQKALTDFRMFKFETIHGLHYLEMVILGKKRFQSLTELQ</sequence>
<evidence type="ECO:0008006" key="15">
    <source>
        <dbReference type="Google" id="ProtNLM"/>
    </source>
</evidence>
<evidence type="ECO:0000256" key="10">
    <source>
        <dbReference type="ARBA" id="ARBA00023004"/>
    </source>
</evidence>
<keyword evidence="6" id="KW-0479">Metal-binding</keyword>
<evidence type="ECO:0000256" key="3">
    <source>
        <dbReference type="ARBA" id="ARBA00004406"/>
    </source>
</evidence>
<dbReference type="InterPro" id="IPR036396">
    <property type="entry name" value="Cyt_P450_sf"/>
</dbReference>
<keyword evidence="11" id="KW-0503">Monooxygenase</keyword>
<evidence type="ECO:0000313" key="13">
    <source>
        <dbReference type="EMBL" id="KAL1116317.1"/>
    </source>
</evidence>
<reference evidence="13 14" key="1">
    <citation type="submission" date="2024-07" db="EMBL/GenBank/DDBJ databases">
        <title>Chromosome-level genome assembly of the water stick insect Ranatra chinensis (Heteroptera: Nepidae).</title>
        <authorList>
            <person name="Liu X."/>
        </authorList>
    </citation>
    <scope>NUCLEOTIDE SEQUENCE [LARGE SCALE GENOMIC DNA]</scope>
    <source>
        <strain evidence="13">Cailab_2021Rc</strain>
        <tissue evidence="13">Muscle</tissue>
    </source>
</reference>
<dbReference type="InterPro" id="IPR002402">
    <property type="entry name" value="Cyt_P450_E_grp-II"/>
</dbReference>
<dbReference type="PANTHER" id="PTHR24292:SF104">
    <property type="entry name" value="CYTOCHROME P450 308A1-RELATED"/>
    <property type="match status" value="1"/>
</dbReference>
<accession>A0ABD0XYI7</accession>
<keyword evidence="9" id="KW-0560">Oxidoreductase</keyword>
<keyword evidence="10" id="KW-0408">Iron</keyword>
<evidence type="ECO:0000256" key="8">
    <source>
        <dbReference type="ARBA" id="ARBA00022848"/>
    </source>
</evidence>
<keyword evidence="7" id="KW-0256">Endoplasmic reticulum</keyword>
<dbReference type="EMBL" id="JBFDAA010000018">
    <property type="protein sequence ID" value="KAL1116317.1"/>
    <property type="molecule type" value="Genomic_DNA"/>
</dbReference>
<comment type="similarity">
    <text evidence="4">Belongs to the cytochrome P450 family.</text>
</comment>
<comment type="subcellular location">
    <subcellularLocation>
        <location evidence="3">Endoplasmic reticulum membrane</location>
        <topology evidence="3">Peripheral membrane protein</topology>
    </subcellularLocation>
    <subcellularLocation>
        <location evidence="2">Microsome membrane</location>
        <topology evidence="2">Peripheral membrane protein</topology>
    </subcellularLocation>
</comment>
<gene>
    <name evidence="13" type="ORF">AAG570_005812</name>
</gene>
<dbReference type="PANTHER" id="PTHR24292">
    <property type="entry name" value="CYTOCHROME P450"/>
    <property type="match status" value="1"/>
</dbReference>
<proteinExistence type="inferred from homology"/>
<evidence type="ECO:0000256" key="6">
    <source>
        <dbReference type="ARBA" id="ARBA00022723"/>
    </source>
</evidence>
<keyword evidence="5" id="KW-0349">Heme</keyword>
<dbReference type="Proteomes" id="UP001558652">
    <property type="component" value="Unassembled WGS sequence"/>
</dbReference>
<comment type="cofactor">
    <cofactor evidence="1">
        <name>heme</name>
        <dbReference type="ChEBI" id="CHEBI:30413"/>
    </cofactor>
</comment>
<dbReference type="GO" id="GO:0004497">
    <property type="term" value="F:monooxygenase activity"/>
    <property type="evidence" value="ECO:0007669"/>
    <property type="project" value="UniProtKB-KW"/>
</dbReference>
<evidence type="ECO:0000313" key="14">
    <source>
        <dbReference type="Proteomes" id="UP001558652"/>
    </source>
</evidence>
<evidence type="ECO:0000256" key="1">
    <source>
        <dbReference type="ARBA" id="ARBA00001971"/>
    </source>
</evidence>
<evidence type="ECO:0000256" key="2">
    <source>
        <dbReference type="ARBA" id="ARBA00004174"/>
    </source>
</evidence>
<keyword evidence="12" id="KW-0472">Membrane</keyword>
<evidence type="ECO:0000256" key="12">
    <source>
        <dbReference type="ARBA" id="ARBA00023136"/>
    </source>
</evidence>
<organism evidence="13 14">
    <name type="scientific">Ranatra chinensis</name>
    <dbReference type="NCBI Taxonomy" id="642074"/>
    <lineage>
        <taxon>Eukaryota</taxon>
        <taxon>Metazoa</taxon>
        <taxon>Ecdysozoa</taxon>
        <taxon>Arthropoda</taxon>
        <taxon>Hexapoda</taxon>
        <taxon>Insecta</taxon>
        <taxon>Pterygota</taxon>
        <taxon>Neoptera</taxon>
        <taxon>Paraneoptera</taxon>
        <taxon>Hemiptera</taxon>
        <taxon>Heteroptera</taxon>
        <taxon>Panheteroptera</taxon>
        <taxon>Nepomorpha</taxon>
        <taxon>Nepidae</taxon>
        <taxon>Ranatrinae</taxon>
        <taxon>Ranatra</taxon>
    </lineage>
</organism>
<protein>
    <recommendedName>
        <fullName evidence="15">Cytochrome P450</fullName>
    </recommendedName>
</protein>
<evidence type="ECO:0000256" key="5">
    <source>
        <dbReference type="ARBA" id="ARBA00022617"/>
    </source>
</evidence>
<dbReference type="GO" id="GO:0005789">
    <property type="term" value="C:endoplasmic reticulum membrane"/>
    <property type="evidence" value="ECO:0007669"/>
    <property type="project" value="UniProtKB-SubCell"/>
</dbReference>
<keyword evidence="14" id="KW-1185">Reference proteome</keyword>
<evidence type="ECO:0000256" key="4">
    <source>
        <dbReference type="ARBA" id="ARBA00010617"/>
    </source>
</evidence>